<keyword evidence="3" id="KW-0175">Coiled coil</keyword>
<dbReference type="PANTHER" id="PTHR33449:SF1">
    <property type="entry name" value="NUCLEOID-ASSOCIATED PROTEIN YBAB"/>
    <property type="match status" value="1"/>
</dbReference>
<dbReference type="OrthoDB" id="9803080at2"/>
<evidence type="ECO:0000256" key="1">
    <source>
        <dbReference type="ARBA" id="ARBA00023125"/>
    </source>
</evidence>
<keyword evidence="1 2" id="KW-0238">DNA-binding</keyword>
<comment type="function">
    <text evidence="2">Binds to DNA and alters its conformation. May be involved in regulation of gene expression, nucleoid organization and DNA protection.</text>
</comment>
<dbReference type="EMBL" id="SLXO01000005">
    <property type="protein sequence ID" value="TCP34469.1"/>
    <property type="molecule type" value="Genomic_DNA"/>
</dbReference>
<dbReference type="Pfam" id="PF02575">
    <property type="entry name" value="YbaB_DNA_bd"/>
    <property type="match status" value="1"/>
</dbReference>
<dbReference type="AlphaFoldDB" id="A0A4R2PGH5"/>
<protein>
    <recommendedName>
        <fullName evidence="2">Nucleoid-associated protein EV659_10596</fullName>
    </recommendedName>
</protein>
<dbReference type="InterPro" id="IPR036894">
    <property type="entry name" value="YbaB-like_sf"/>
</dbReference>
<keyword evidence="2" id="KW-0963">Cytoplasm</keyword>
<dbReference type="GO" id="GO:0003677">
    <property type="term" value="F:DNA binding"/>
    <property type="evidence" value="ECO:0007669"/>
    <property type="project" value="UniProtKB-UniRule"/>
</dbReference>
<dbReference type="SUPFAM" id="SSF82607">
    <property type="entry name" value="YbaB-like"/>
    <property type="match status" value="1"/>
</dbReference>
<comment type="caution">
    <text evidence="4">The sequence shown here is derived from an EMBL/GenBank/DDBJ whole genome shotgun (WGS) entry which is preliminary data.</text>
</comment>
<comment type="subunit">
    <text evidence="2">Homodimer.</text>
</comment>
<dbReference type="InParanoid" id="A0A4R2PGH5"/>
<evidence type="ECO:0000256" key="3">
    <source>
        <dbReference type="SAM" id="Coils"/>
    </source>
</evidence>
<dbReference type="PIRSF" id="PIRSF004555">
    <property type="entry name" value="UCP004555"/>
    <property type="match status" value="1"/>
</dbReference>
<gene>
    <name evidence="4" type="ORF">EV659_10596</name>
</gene>
<feature type="coiled-coil region" evidence="3">
    <location>
        <begin position="3"/>
        <end position="30"/>
    </location>
</feature>
<dbReference type="GO" id="GO:0043590">
    <property type="term" value="C:bacterial nucleoid"/>
    <property type="evidence" value="ECO:0007669"/>
    <property type="project" value="UniProtKB-UniRule"/>
</dbReference>
<evidence type="ECO:0000256" key="2">
    <source>
        <dbReference type="HAMAP-Rule" id="MF_00274"/>
    </source>
</evidence>
<keyword evidence="5" id="KW-1185">Reference proteome</keyword>
<dbReference type="Proteomes" id="UP000295399">
    <property type="component" value="Unassembled WGS sequence"/>
</dbReference>
<name>A0A4R2PGH5_RHOSA</name>
<dbReference type="FunCoup" id="A0A4R2PGH5">
    <property type="interactions" value="393"/>
</dbReference>
<evidence type="ECO:0000313" key="5">
    <source>
        <dbReference type="Proteomes" id="UP000295399"/>
    </source>
</evidence>
<dbReference type="NCBIfam" id="TIGR00103">
    <property type="entry name" value="DNA_YbaB_EbfC"/>
    <property type="match status" value="1"/>
</dbReference>
<reference evidence="4 5" key="1">
    <citation type="submission" date="2019-03" db="EMBL/GenBank/DDBJ databases">
        <title>Genomic Encyclopedia of Type Strains, Phase IV (KMG-IV): sequencing the most valuable type-strain genomes for metagenomic binning, comparative biology and taxonomic classification.</title>
        <authorList>
            <person name="Goeker M."/>
        </authorList>
    </citation>
    <scope>NUCLEOTIDE SEQUENCE [LARGE SCALE GENOMIC DNA]</scope>
    <source>
        <strain evidence="4 5">DSM 2132</strain>
    </source>
</reference>
<sequence length="108" mass="11534">MNIKKMMEQAQQMQSKLADMQASLEEAEITGSAGGGMVSVTMNGKHKLLRVSIDPSLLSGEEAEVVEDLIVAAHGDAKDKLDQHMAEQMKEMTGGMGLPPGFKMPFGG</sequence>
<dbReference type="Gene3D" id="3.30.1310.10">
    <property type="entry name" value="Nucleoid-associated protein YbaB-like domain"/>
    <property type="match status" value="1"/>
</dbReference>
<dbReference type="HAMAP" id="MF_00274">
    <property type="entry name" value="DNA_YbaB_EbfC"/>
    <property type="match status" value="1"/>
</dbReference>
<evidence type="ECO:0000313" key="4">
    <source>
        <dbReference type="EMBL" id="TCP34469.1"/>
    </source>
</evidence>
<accession>A0A4R2PGH5</accession>
<comment type="subcellular location">
    <subcellularLocation>
        <location evidence="2">Cytoplasm</location>
        <location evidence="2">Nucleoid</location>
    </subcellularLocation>
</comment>
<comment type="similarity">
    <text evidence="2">Belongs to the YbaB/EbfC family.</text>
</comment>
<dbReference type="InterPro" id="IPR004401">
    <property type="entry name" value="YbaB/EbfC"/>
</dbReference>
<dbReference type="PANTHER" id="PTHR33449">
    <property type="entry name" value="NUCLEOID-ASSOCIATED PROTEIN YBAB"/>
    <property type="match status" value="1"/>
</dbReference>
<proteinExistence type="inferred from homology"/>
<dbReference type="GO" id="GO:0005829">
    <property type="term" value="C:cytosol"/>
    <property type="evidence" value="ECO:0007669"/>
    <property type="project" value="TreeGrafter"/>
</dbReference>
<dbReference type="RefSeq" id="WP_132708401.1">
    <property type="nucleotide sequence ID" value="NZ_JACIGF010000005.1"/>
</dbReference>
<organism evidence="4 5">
    <name type="scientific">Rhodothalassium salexigens DSM 2132</name>
    <dbReference type="NCBI Taxonomy" id="1188247"/>
    <lineage>
        <taxon>Bacteria</taxon>
        <taxon>Pseudomonadati</taxon>
        <taxon>Pseudomonadota</taxon>
        <taxon>Alphaproteobacteria</taxon>
        <taxon>Rhodothalassiales</taxon>
        <taxon>Rhodothalassiaceae</taxon>
        <taxon>Rhodothalassium</taxon>
    </lineage>
</organism>